<protein>
    <submittedName>
        <fullName evidence="1">Uncharacterized protein</fullName>
    </submittedName>
</protein>
<dbReference type="STRING" id="1448320.A0A319E1I2"/>
<name>A0A319E1I2_9EURO</name>
<dbReference type="AlphaFoldDB" id="A0A319E1I2"/>
<keyword evidence="2" id="KW-1185">Reference proteome</keyword>
<dbReference type="EMBL" id="KZ825872">
    <property type="protein sequence ID" value="PYH94398.1"/>
    <property type="molecule type" value="Genomic_DNA"/>
</dbReference>
<evidence type="ECO:0000313" key="1">
    <source>
        <dbReference type="EMBL" id="PYH94398.1"/>
    </source>
</evidence>
<accession>A0A319E1I2</accession>
<organism evidence="1 2">
    <name type="scientific">Aspergillus ellipticus CBS 707.79</name>
    <dbReference type="NCBI Taxonomy" id="1448320"/>
    <lineage>
        <taxon>Eukaryota</taxon>
        <taxon>Fungi</taxon>
        <taxon>Dikarya</taxon>
        <taxon>Ascomycota</taxon>
        <taxon>Pezizomycotina</taxon>
        <taxon>Eurotiomycetes</taxon>
        <taxon>Eurotiomycetidae</taxon>
        <taxon>Eurotiales</taxon>
        <taxon>Aspergillaceae</taxon>
        <taxon>Aspergillus</taxon>
        <taxon>Aspergillus subgen. Circumdati</taxon>
    </lineage>
</organism>
<dbReference type="Proteomes" id="UP000247810">
    <property type="component" value="Unassembled WGS sequence"/>
</dbReference>
<proteinExistence type="predicted"/>
<sequence length="301" mass="35576">MAVGEARAKRHSIFRSLEPLLLQVNALDTRLVEIDKLRDMEFHLVRAELGPDEKLQFDPCYFEPLEASVFEKYPLAPYEETNKLYDPLSYERMLHEVLQEYPDEENQEEIAWELLDNLIMRSKHDDQSQLHYNLCNMVDHIDTHVCCDRVGIPGFDDFCSTLKELATMTIKGYYDVYPSKYNFNMWGSRCQLSQEWKLLRLYTEPSKNLPHAIATFKSYELANDGTLTIAEIRGIVRWIIRMHHRRQFRCTYDYQFLSIWYMGPKHGRIIQSHHDGERMVVQYSPLMSFEDRGTAPTSLFV</sequence>
<gene>
    <name evidence="1" type="ORF">BO71DRAFT_441052</name>
</gene>
<reference evidence="1 2" key="1">
    <citation type="submission" date="2018-02" db="EMBL/GenBank/DDBJ databases">
        <title>The genomes of Aspergillus section Nigri reveals drivers in fungal speciation.</title>
        <authorList>
            <consortium name="DOE Joint Genome Institute"/>
            <person name="Vesth T.C."/>
            <person name="Nybo J."/>
            <person name="Theobald S."/>
            <person name="Brandl J."/>
            <person name="Frisvad J.C."/>
            <person name="Nielsen K.F."/>
            <person name="Lyhne E.K."/>
            <person name="Kogle M.E."/>
            <person name="Kuo A."/>
            <person name="Riley R."/>
            <person name="Clum A."/>
            <person name="Nolan M."/>
            <person name="Lipzen A."/>
            <person name="Salamov A."/>
            <person name="Henrissat B."/>
            <person name="Wiebenga A."/>
            <person name="De vries R.P."/>
            <person name="Grigoriev I.V."/>
            <person name="Mortensen U.H."/>
            <person name="Andersen M.R."/>
            <person name="Baker S.E."/>
        </authorList>
    </citation>
    <scope>NUCLEOTIDE SEQUENCE [LARGE SCALE GENOMIC DNA]</scope>
    <source>
        <strain evidence="1 2">CBS 707.79</strain>
    </source>
</reference>
<evidence type="ECO:0000313" key="2">
    <source>
        <dbReference type="Proteomes" id="UP000247810"/>
    </source>
</evidence>
<dbReference type="VEuPathDB" id="FungiDB:BO71DRAFT_441052"/>
<dbReference type="OrthoDB" id="4453902at2759"/>